<dbReference type="PROSITE" id="PS50086">
    <property type="entry name" value="TBC_RABGAP"/>
    <property type="match status" value="1"/>
</dbReference>
<dbReference type="Gene3D" id="1.10.472.80">
    <property type="entry name" value="Ypt/Rab-GAP domain of gyp1p, domain 3"/>
    <property type="match status" value="1"/>
</dbReference>
<feature type="region of interest" description="Disordered" evidence="1">
    <location>
        <begin position="255"/>
        <end position="280"/>
    </location>
</feature>
<feature type="compositionally biased region" description="Low complexity" evidence="1">
    <location>
        <begin position="1"/>
        <end position="10"/>
    </location>
</feature>
<feature type="compositionally biased region" description="Low complexity" evidence="1">
    <location>
        <begin position="262"/>
        <end position="274"/>
    </location>
</feature>
<sequence>MSPSSSSSPSFHPTQAQLNLAALAGSPSPRTMRGLRKIQSHQILSSHPPSSALPASGRLSAGAEELVAQPPQLESPVRLRSQRRPRSNSDATSRDPPAIGTQKRSARKTGSGFGVKRSVLETLLRDGPHQGNLQEGLQELRYLVLSTRAEADADGMSTYRIYLWLVLLDIPPVPTDEYLSLIHRGRSPAYTKIRNDTFRTLATDPLFKRRVTEASLIRLLNAVAWKLHDAKNKYRSRSRPSSRLREIELLINTPPSIEEEPSPSGSTPGSVASSRGGGSSSSGITNESALYVQGMNVLCAPFLYAARSEVEAFGLFHSFITRECPGYIRGAMDGVHRGLRLVDQCLEIVEPKLAAYLFSKGLQAKLYAFPSVLTLCACTPPLPEVLHLWDFLFAYGTHLNILCIVAQLIRMRDTILESPSPNKILRSFPPLDAKEIIALTVLIVRKIPEPLYAELIDHAK</sequence>
<dbReference type="FunFam" id="1.10.8.270:FF:000039">
    <property type="entry name" value="Cell division control protein 16"/>
    <property type="match status" value="1"/>
</dbReference>
<evidence type="ECO:0000259" key="2">
    <source>
        <dbReference type="PROSITE" id="PS50086"/>
    </source>
</evidence>
<dbReference type="SUPFAM" id="SSF47923">
    <property type="entry name" value="Ypt/Rab-GAP domain of gyp1p"/>
    <property type="match status" value="3"/>
</dbReference>
<dbReference type="OrthoDB" id="10263206at2759"/>
<reference evidence="3 4" key="1">
    <citation type="submission" date="2018-02" db="EMBL/GenBank/DDBJ databases">
        <title>The genomes of Aspergillus section Nigri reveals drivers in fungal speciation.</title>
        <authorList>
            <consortium name="DOE Joint Genome Institute"/>
            <person name="Vesth T.C."/>
            <person name="Nybo J."/>
            <person name="Theobald S."/>
            <person name="Brandl J."/>
            <person name="Frisvad J.C."/>
            <person name="Nielsen K.F."/>
            <person name="Lyhne E.K."/>
            <person name="Kogle M.E."/>
            <person name="Kuo A."/>
            <person name="Riley R."/>
            <person name="Clum A."/>
            <person name="Nolan M."/>
            <person name="Lipzen A."/>
            <person name="Salamov A."/>
            <person name="Henrissat B."/>
            <person name="Wiebenga A."/>
            <person name="De vries R.P."/>
            <person name="Grigoriev I.V."/>
            <person name="Mortensen U.H."/>
            <person name="Andersen M.R."/>
            <person name="Baker S.E."/>
        </authorList>
    </citation>
    <scope>NUCLEOTIDE SEQUENCE [LARGE SCALE GENOMIC DNA]</scope>
    <source>
        <strain evidence="3 4">CBS 121057</strain>
    </source>
</reference>
<dbReference type="EMBL" id="KZ826429">
    <property type="protein sequence ID" value="PYI00975.1"/>
    <property type="molecule type" value="Genomic_DNA"/>
</dbReference>
<dbReference type="PANTHER" id="PTHR22957:SF263">
    <property type="entry name" value="MITOTIC CHECK POINT PROTEIN BUB2"/>
    <property type="match status" value="1"/>
</dbReference>
<dbReference type="GO" id="GO:0005096">
    <property type="term" value="F:GTPase activator activity"/>
    <property type="evidence" value="ECO:0007669"/>
    <property type="project" value="TreeGrafter"/>
</dbReference>
<dbReference type="Gene3D" id="1.10.8.270">
    <property type="entry name" value="putative rabgap domain of human tbc1 domain family member 14 like domains"/>
    <property type="match status" value="2"/>
</dbReference>
<accession>A0A319DXX4</accession>
<dbReference type="InterPro" id="IPR000195">
    <property type="entry name" value="Rab-GAP-TBC_dom"/>
</dbReference>
<dbReference type="VEuPathDB" id="FungiDB:BO78DRAFT_28355"/>
<gene>
    <name evidence="3" type="ORF">BO78DRAFT_28355</name>
</gene>
<organism evidence="3 4">
    <name type="scientific">Aspergillus sclerotiicarbonarius (strain CBS 121057 / IBT 28362)</name>
    <dbReference type="NCBI Taxonomy" id="1448318"/>
    <lineage>
        <taxon>Eukaryota</taxon>
        <taxon>Fungi</taxon>
        <taxon>Dikarya</taxon>
        <taxon>Ascomycota</taxon>
        <taxon>Pezizomycotina</taxon>
        <taxon>Eurotiomycetes</taxon>
        <taxon>Eurotiomycetidae</taxon>
        <taxon>Eurotiales</taxon>
        <taxon>Aspergillaceae</taxon>
        <taxon>Aspergillus</taxon>
        <taxon>Aspergillus subgen. Circumdati</taxon>
    </lineage>
</organism>
<dbReference type="GO" id="GO:0044732">
    <property type="term" value="C:mitotic spindle pole body"/>
    <property type="evidence" value="ECO:0007669"/>
    <property type="project" value="TreeGrafter"/>
</dbReference>
<dbReference type="Pfam" id="PF00566">
    <property type="entry name" value="RabGAP-TBC"/>
    <property type="match status" value="1"/>
</dbReference>
<dbReference type="AlphaFoldDB" id="A0A319DXX4"/>
<feature type="region of interest" description="Disordered" evidence="1">
    <location>
        <begin position="1"/>
        <end position="112"/>
    </location>
</feature>
<feature type="domain" description="Rab-GAP TBC" evidence="2">
    <location>
        <begin position="154"/>
        <end position="396"/>
    </location>
</feature>
<feature type="compositionally biased region" description="Low complexity" evidence="1">
    <location>
        <begin position="44"/>
        <end position="56"/>
    </location>
</feature>
<dbReference type="GO" id="GO:0031030">
    <property type="term" value="P:negative regulation of septation initiation signaling"/>
    <property type="evidence" value="ECO:0007669"/>
    <property type="project" value="TreeGrafter"/>
</dbReference>
<dbReference type="SMART" id="SM00164">
    <property type="entry name" value="TBC"/>
    <property type="match status" value="1"/>
</dbReference>
<name>A0A319DXX4_ASPSB</name>
<dbReference type="FunFam" id="1.10.472.80:FF:000026">
    <property type="entry name" value="Mitotic check point protein (Bub2)"/>
    <property type="match status" value="1"/>
</dbReference>
<protein>
    <submittedName>
        <fullName evidence="3">TBC-domain-containing protein</fullName>
    </submittedName>
</protein>
<proteinExistence type="predicted"/>
<evidence type="ECO:0000313" key="3">
    <source>
        <dbReference type="EMBL" id="PYI00975.1"/>
    </source>
</evidence>
<evidence type="ECO:0000313" key="4">
    <source>
        <dbReference type="Proteomes" id="UP000248423"/>
    </source>
</evidence>
<dbReference type="Proteomes" id="UP000248423">
    <property type="component" value="Unassembled WGS sequence"/>
</dbReference>
<dbReference type="STRING" id="1448318.A0A319DXX4"/>
<evidence type="ECO:0000256" key="1">
    <source>
        <dbReference type="SAM" id="MobiDB-lite"/>
    </source>
</evidence>
<dbReference type="PANTHER" id="PTHR22957">
    <property type="entry name" value="TBC1 DOMAIN FAMILY MEMBER GTPASE-ACTIVATING PROTEIN"/>
    <property type="match status" value="1"/>
</dbReference>
<dbReference type="InterPro" id="IPR035969">
    <property type="entry name" value="Rab-GAP_TBC_sf"/>
</dbReference>
<keyword evidence="4" id="KW-1185">Reference proteome</keyword>